<dbReference type="Pfam" id="PF13344">
    <property type="entry name" value="Hydrolase_6"/>
    <property type="match status" value="1"/>
</dbReference>
<reference evidence="2" key="2">
    <citation type="journal article" date="2022" name="Elife">
        <title>Obligate sexual reproduction of a homothallic fungus closely related to the Cryptococcus pathogenic species complex.</title>
        <authorList>
            <person name="Passer A.R."/>
            <person name="Clancey S.A."/>
            <person name="Shea T."/>
            <person name="David-Palma M."/>
            <person name="Averette A.F."/>
            <person name="Boekhout T."/>
            <person name="Porcel B.M."/>
            <person name="Nowrousian M."/>
            <person name="Cuomo C.A."/>
            <person name="Sun S."/>
            <person name="Heitman J."/>
            <person name="Coelho M.A."/>
        </authorList>
    </citation>
    <scope>NUCLEOTIDE SEQUENCE</scope>
    <source>
        <strain evidence="2">CBS 7841</strain>
    </source>
</reference>
<dbReference type="KEGG" id="cdep:91085136"/>
<dbReference type="InterPro" id="IPR036412">
    <property type="entry name" value="HAD-like_sf"/>
</dbReference>
<gene>
    <name evidence="2" type="ORF">L203_100922</name>
</gene>
<name>A0AAJ8LZN5_9TREE</name>
<dbReference type="GO" id="GO:0016791">
    <property type="term" value="F:phosphatase activity"/>
    <property type="evidence" value="ECO:0007669"/>
    <property type="project" value="TreeGrafter"/>
</dbReference>
<feature type="region of interest" description="Disordered" evidence="1">
    <location>
        <begin position="278"/>
        <end position="302"/>
    </location>
</feature>
<dbReference type="EMBL" id="CP143784">
    <property type="protein sequence ID" value="WVN85771.1"/>
    <property type="molecule type" value="Genomic_DNA"/>
</dbReference>
<feature type="region of interest" description="Disordered" evidence="1">
    <location>
        <begin position="670"/>
        <end position="702"/>
    </location>
</feature>
<dbReference type="Gene3D" id="3.40.50.1000">
    <property type="entry name" value="HAD superfamily/HAD-like"/>
    <property type="match status" value="2"/>
</dbReference>
<proteinExistence type="predicted"/>
<reference evidence="2" key="3">
    <citation type="submission" date="2024-01" db="EMBL/GenBank/DDBJ databases">
        <authorList>
            <person name="Coelho M.A."/>
            <person name="David-Palma M."/>
            <person name="Shea T."/>
            <person name="Sun S."/>
            <person name="Cuomo C.A."/>
            <person name="Heitman J."/>
        </authorList>
    </citation>
    <scope>NUCLEOTIDE SEQUENCE</scope>
    <source>
        <strain evidence="2">CBS 7841</strain>
    </source>
</reference>
<evidence type="ECO:0000313" key="3">
    <source>
        <dbReference type="Proteomes" id="UP000094043"/>
    </source>
</evidence>
<dbReference type="AlphaFoldDB" id="A0AAJ8LZN5"/>
<dbReference type="Proteomes" id="UP000094043">
    <property type="component" value="Chromosome 1"/>
</dbReference>
<keyword evidence="3" id="KW-1185">Reference proteome</keyword>
<protein>
    <submittedName>
        <fullName evidence="2">TIGR01458 family HAD hydrolase</fullName>
    </submittedName>
</protein>
<dbReference type="RefSeq" id="XP_066066471.1">
    <property type="nucleotide sequence ID" value="XM_066210374.1"/>
</dbReference>
<keyword evidence="2" id="KW-0378">Hydrolase</keyword>
<dbReference type="InterPro" id="IPR006357">
    <property type="entry name" value="HAD-SF_hydro_IIA"/>
</dbReference>
<dbReference type="GeneID" id="91085136"/>
<evidence type="ECO:0000313" key="2">
    <source>
        <dbReference type="EMBL" id="WVN85771.1"/>
    </source>
</evidence>
<sequence>MPKSLKLRALLIDLNGTLHIGTEPTPSAISALERLRKAQIPFIFCSNSTKESSANLLGKLKQMGFKADKEELLTSLGACKMLVEERGLERPLLLMSPSAKEEFSSLTFTGEDYDSVILGHHPDSLSYEPLNRAFRVLKGEPISSLSSSSHASRRPALIAPHASMYLQDPGSSSFPPGLSLGIGPFIRGLEEASGAKAEIIGKPTEGFFQLALEKLKDLSGKEFENGQVGVVGDDAENDLGQGAKHLGLQRILVKTGKYRQDVEETMEHPPDWVYETPPSASAAASAAMDGSPPTSLNGGLGRPASSSHYNVLPIPDTFNTTSTPYRWFNSHHCQYAAPISHQRCSSQSSHPSGSIVRTLPDKRLSESRSAFTAQSCNTLCTDQQALVEHPTVSVEFPTYPLITPTLSRDASDDMRFTCPDTRPSLTPLGHRLLCLSEQKLAFLEESSFDEGKALLKGVLVREAVRLAWTNVHEGSVSEMNDWHAKGAMGLEVYDEEDEEEDSGEKEWFEDIISSFGEEEVLCGEHEWAESSVSMPEDDFELNVEGMQAFTFPPPSLTCLPLDAIVSSHEHPDTDVNVVEVDDDESNTLDVVYLEESRPAQPFTATTLHFAPETPVIEPVPSPQLVPPSPLPLLSATTWDSLFSDQREYFTDFEEYVDDFSLPPPLLRTLSSSTASSEADDGEACKTPPLRSDELEFEEGDEREMERDVMAMGLKSEFASLVFSP</sequence>
<dbReference type="PANTHER" id="PTHR19288:SF46">
    <property type="entry name" value="HALOACID DEHALOGENASE-LIKE HYDROLASE DOMAIN-CONTAINING PROTEIN 2"/>
    <property type="match status" value="1"/>
</dbReference>
<dbReference type="SUPFAM" id="SSF56784">
    <property type="entry name" value="HAD-like"/>
    <property type="match status" value="1"/>
</dbReference>
<dbReference type="Pfam" id="PF13242">
    <property type="entry name" value="Hydrolase_like"/>
    <property type="match status" value="1"/>
</dbReference>
<evidence type="ECO:0000256" key="1">
    <source>
        <dbReference type="SAM" id="MobiDB-lite"/>
    </source>
</evidence>
<dbReference type="PANTHER" id="PTHR19288">
    <property type="entry name" value="4-NITROPHENYLPHOSPHATASE-RELATED"/>
    <property type="match status" value="1"/>
</dbReference>
<dbReference type="GO" id="GO:0005737">
    <property type="term" value="C:cytoplasm"/>
    <property type="evidence" value="ECO:0007669"/>
    <property type="project" value="TreeGrafter"/>
</dbReference>
<reference evidence="2" key="1">
    <citation type="submission" date="2016-06" db="EMBL/GenBank/DDBJ databases">
        <authorList>
            <person name="Cuomo C."/>
            <person name="Litvintseva A."/>
            <person name="Heitman J."/>
            <person name="Chen Y."/>
            <person name="Sun S."/>
            <person name="Springer D."/>
            <person name="Dromer F."/>
            <person name="Young S."/>
            <person name="Zeng Q."/>
            <person name="Chapman S."/>
            <person name="Gujja S."/>
            <person name="Saif S."/>
            <person name="Birren B."/>
        </authorList>
    </citation>
    <scope>NUCLEOTIDE SEQUENCE</scope>
    <source>
        <strain evidence="2">CBS 7841</strain>
    </source>
</reference>
<dbReference type="InterPro" id="IPR023214">
    <property type="entry name" value="HAD_sf"/>
</dbReference>
<accession>A0AAJ8LZN5</accession>
<organism evidence="2 3">
    <name type="scientific">Cryptococcus depauperatus CBS 7841</name>
    <dbReference type="NCBI Taxonomy" id="1295531"/>
    <lineage>
        <taxon>Eukaryota</taxon>
        <taxon>Fungi</taxon>
        <taxon>Dikarya</taxon>
        <taxon>Basidiomycota</taxon>
        <taxon>Agaricomycotina</taxon>
        <taxon>Tremellomycetes</taxon>
        <taxon>Tremellales</taxon>
        <taxon>Cryptococcaceae</taxon>
        <taxon>Cryptococcus</taxon>
    </lineage>
</organism>